<dbReference type="GO" id="GO:0005764">
    <property type="term" value="C:lysosome"/>
    <property type="evidence" value="ECO:0007669"/>
    <property type="project" value="UniProtKB-SubCell"/>
</dbReference>
<dbReference type="GO" id="GO:0035859">
    <property type="term" value="C:Seh1-associated complex"/>
    <property type="evidence" value="ECO:0007669"/>
    <property type="project" value="TreeGrafter"/>
</dbReference>
<feature type="repeat" description="WD" evidence="10">
    <location>
        <begin position="8"/>
        <end position="42"/>
    </location>
</feature>
<keyword evidence="5 10" id="KW-0853">WD repeat</keyword>
<dbReference type="Pfam" id="PF00400">
    <property type="entry name" value="WD40"/>
    <property type="match status" value="2"/>
</dbReference>
<gene>
    <name evidence="12" type="primary">LOC108677314</name>
</gene>
<keyword evidence="4" id="KW-0813">Transport</keyword>
<evidence type="ECO:0000313" key="12">
    <source>
        <dbReference type="RefSeq" id="XP_018021017.1"/>
    </source>
</evidence>
<keyword evidence="6" id="KW-0677">Repeat</keyword>
<comment type="similarity">
    <text evidence="3">Belongs to the WD repeat SEC13 family.</text>
</comment>
<evidence type="ECO:0000256" key="4">
    <source>
        <dbReference type="ARBA" id="ARBA00022448"/>
    </source>
</evidence>
<evidence type="ECO:0000256" key="9">
    <source>
        <dbReference type="ARBA" id="ARBA00023242"/>
    </source>
</evidence>
<evidence type="ECO:0000256" key="7">
    <source>
        <dbReference type="ARBA" id="ARBA00022927"/>
    </source>
</evidence>
<protein>
    <submittedName>
        <fullName evidence="12">Nucleoporin SEH1</fullName>
    </submittedName>
</protein>
<evidence type="ECO:0000256" key="1">
    <source>
        <dbReference type="ARBA" id="ARBA00004259"/>
    </source>
</evidence>
<dbReference type="PROSITE" id="PS00678">
    <property type="entry name" value="WD_REPEATS_1"/>
    <property type="match status" value="1"/>
</dbReference>
<reference evidence="12" key="1">
    <citation type="submission" date="2025-08" db="UniProtKB">
        <authorList>
            <consortium name="RefSeq"/>
        </authorList>
    </citation>
    <scope>IDENTIFICATION</scope>
</reference>
<dbReference type="SMART" id="SM00320">
    <property type="entry name" value="WD40"/>
    <property type="match status" value="5"/>
</dbReference>
<accession>A0A8B7P4Z1</accession>
<keyword evidence="8" id="KW-0458">Lysosome</keyword>
<dbReference type="GO" id="GO:0005198">
    <property type="term" value="F:structural molecule activity"/>
    <property type="evidence" value="ECO:0007669"/>
    <property type="project" value="InterPro"/>
</dbReference>
<comment type="subcellular location">
    <subcellularLocation>
        <location evidence="2">Lysosome</location>
    </subcellularLocation>
    <subcellularLocation>
        <location evidence="1">Nucleus envelope</location>
    </subcellularLocation>
</comment>
<dbReference type="GO" id="GO:0031080">
    <property type="term" value="C:nuclear pore outer ring"/>
    <property type="evidence" value="ECO:0007669"/>
    <property type="project" value="TreeGrafter"/>
</dbReference>
<evidence type="ECO:0000256" key="6">
    <source>
        <dbReference type="ARBA" id="ARBA00022737"/>
    </source>
</evidence>
<sequence>MYNSKVIDTDHKDVIHDIAFDFYGRRMATCSSDQLVKIWNLDDDGNWVLDSTLKSPSGAVWKVTWAHPEFGQIIATCSFDRSATIYEDSISDKGHGMKRSWIKRCPLVDARSSVTDVKFAPKSMGLVLAVCCADGLVRLYEAYDIMNLSQWATVHDINTRLPCCSCISWNPSPSRFSAPLLAVGSDDGCLANSSNNSSGGTMSITNTNTPNNASNNTARVAIFAYCDNGRRWEQVETLLSITDRVHDIAFAPNPGRSFHILAVASKDLKIIVLKPKPANSDGSCGGFDLAVAGQFADHGSNVWRVSWNVTGTVVSASGDNGLVKIYKANYLDVWKCVGTLSSFGAVPHSISDRPDEEEQPVQPQQTFGNSAQSLATNKSSAVGAVAAAAASGARYLKMASTNNPGTVVWH</sequence>
<evidence type="ECO:0000256" key="5">
    <source>
        <dbReference type="ARBA" id="ARBA00022574"/>
    </source>
</evidence>
<dbReference type="Proteomes" id="UP000694843">
    <property type="component" value="Unplaced"/>
</dbReference>
<dbReference type="GeneID" id="108677314"/>
<dbReference type="PANTHER" id="PTHR11024">
    <property type="entry name" value="NUCLEAR PORE COMPLEX PROTEIN SEC13 / SEH1 FAMILY MEMBER"/>
    <property type="match status" value="1"/>
</dbReference>
<dbReference type="KEGG" id="hazt:108677314"/>
<dbReference type="SUPFAM" id="SSF50978">
    <property type="entry name" value="WD40 repeat-like"/>
    <property type="match status" value="1"/>
</dbReference>
<proteinExistence type="inferred from homology"/>
<dbReference type="RefSeq" id="XP_018021017.1">
    <property type="nucleotide sequence ID" value="XM_018165528.2"/>
</dbReference>
<keyword evidence="7" id="KW-0653">Protein transport</keyword>
<dbReference type="AlphaFoldDB" id="A0A8B7P4Z1"/>
<organism evidence="11 12">
    <name type="scientific">Hyalella azteca</name>
    <name type="common">Amphipod</name>
    <dbReference type="NCBI Taxonomy" id="294128"/>
    <lineage>
        <taxon>Eukaryota</taxon>
        <taxon>Metazoa</taxon>
        <taxon>Ecdysozoa</taxon>
        <taxon>Arthropoda</taxon>
        <taxon>Crustacea</taxon>
        <taxon>Multicrustacea</taxon>
        <taxon>Malacostraca</taxon>
        <taxon>Eumalacostraca</taxon>
        <taxon>Peracarida</taxon>
        <taxon>Amphipoda</taxon>
        <taxon>Senticaudata</taxon>
        <taxon>Talitrida</taxon>
        <taxon>Talitroidea</taxon>
        <taxon>Hyalellidae</taxon>
        <taxon>Hyalella</taxon>
    </lineage>
</organism>
<evidence type="ECO:0000256" key="3">
    <source>
        <dbReference type="ARBA" id="ARBA00010102"/>
    </source>
</evidence>
<dbReference type="InterPro" id="IPR036322">
    <property type="entry name" value="WD40_repeat_dom_sf"/>
</dbReference>
<dbReference type="GO" id="GO:1904263">
    <property type="term" value="P:positive regulation of TORC1 signaling"/>
    <property type="evidence" value="ECO:0007669"/>
    <property type="project" value="TreeGrafter"/>
</dbReference>
<dbReference type="OMA" id="NAPTRRW"/>
<keyword evidence="9" id="KW-0539">Nucleus</keyword>
<evidence type="ECO:0000313" key="11">
    <source>
        <dbReference type="Proteomes" id="UP000694843"/>
    </source>
</evidence>
<evidence type="ECO:0000256" key="2">
    <source>
        <dbReference type="ARBA" id="ARBA00004371"/>
    </source>
</evidence>
<evidence type="ECO:0000256" key="8">
    <source>
        <dbReference type="ARBA" id="ARBA00023228"/>
    </source>
</evidence>
<dbReference type="Gene3D" id="2.130.10.10">
    <property type="entry name" value="YVTN repeat-like/Quinoprotein amine dehydrogenase"/>
    <property type="match status" value="1"/>
</dbReference>
<dbReference type="GO" id="GO:0015031">
    <property type="term" value="P:protein transport"/>
    <property type="evidence" value="ECO:0007669"/>
    <property type="project" value="UniProtKB-KW"/>
</dbReference>
<dbReference type="GO" id="GO:0034198">
    <property type="term" value="P:cellular response to amino acid starvation"/>
    <property type="evidence" value="ECO:0007669"/>
    <property type="project" value="TreeGrafter"/>
</dbReference>
<dbReference type="InterPro" id="IPR015943">
    <property type="entry name" value="WD40/YVTN_repeat-like_dom_sf"/>
</dbReference>
<dbReference type="InterPro" id="IPR019775">
    <property type="entry name" value="WD40_repeat_CS"/>
</dbReference>
<dbReference type="OrthoDB" id="364224at2759"/>
<name>A0A8B7P4Z1_HYAAZ</name>
<dbReference type="InterPro" id="IPR001680">
    <property type="entry name" value="WD40_rpt"/>
</dbReference>
<dbReference type="PROSITE" id="PS50082">
    <property type="entry name" value="WD_REPEATS_2"/>
    <property type="match status" value="1"/>
</dbReference>
<dbReference type="PANTHER" id="PTHR11024:SF3">
    <property type="entry name" value="NUCLEOPORIN SEH1"/>
    <property type="match status" value="1"/>
</dbReference>
<dbReference type="InterPro" id="IPR037363">
    <property type="entry name" value="Sec13/Seh1_fam"/>
</dbReference>
<dbReference type="CTD" id="35762"/>
<evidence type="ECO:0000256" key="10">
    <source>
        <dbReference type="PROSITE-ProRule" id="PRU00221"/>
    </source>
</evidence>
<dbReference type="PROSITE" id="PS50294">
    <property type="entry name" value="WD_REPEATS_REGION"/>
    <property type="match status" value="1"/>
</dbReference>
<keyword evidence="11" id="KW-1185">Reference proteome</keyword>